<dbReference type="InterPro" id="IPR011486">
    <property type="entry name" value="BBP2"/>
</dbReference>
<gene>
    <name evidence="1" type="ORF">A176_006837</name>
</gene>
<protein>
    <submittedName>
        <fullName evidence="1">Outer membrane protein assembly factor YaeT</fullName>
    </submittedName>
</protein>
<dbReference type="KEGG" id="mym:A176_006837"/>
<organism evidence="1 2">
    <name type="scientific">Pseudomyxococcus hansupus</name>
    <dbReference type="NCBI Taxonomy" id="1297742"/>
    <lineage>
        <taxon>Bacteria</taxon>
        <taxon>Pseudomonadati</taxon>
        <taxon>Myxococcota</taxon>
        <taxon>Myxococcia</taxon>
        <taxon>Myxococcales</taxon>
        <taxon>Cystobacterineae</taxon>
        <taxon>Myxococcaceae</taxon>
        <taxon>Pseudomyxococcus</taxon>
    </lineage>
</organism>
<dbReference type="Proteomes" id="UP000009026">
    <property type="component" value="Chromosome"/>
</dbReference>
<reference evidence="1 2" key="1">
    <citation type="journal article" date="2016" name="PLoS ONE">
        <title>Complete Genome Sequence and Comparative Genomics of a Novel Myxobacterium Myxococcus hansupus.</title>
        <authorList>
            <person name="Sharma G."/>
            <person name="Narwani T."/>
            <person name="Subramanian S."/>
        </authorList>
    </citation>
    <scope>NUCLEOTIDE SEQUENCE [LARGE SCALE GENOMIC DNA]</scope>
    <source>
        <strain evidence="2">mixupus</strain>
    </source>
</reference>
<sequence length="375" mass="39803">MLKAGARPMLPTSLSPLLSAVLLSQAPSPEPAPVTEPPGVLSRLKVEGGVDVYYARNLNRPSDGGNFIAGAGTTAKRDNEVSINLASLGVSLAPAPVGFKVLLGFGTGIEVLHQAEPEGVAIGPDVWRHLQQATVSYATGPLTLEAGVYPSHIGLESFQSQLNWNYTRSWMGEMSPYYQSGLKGTWAFDDAWSAQLHLLNGWQTIGENNRGKALGTQVAYSGPRLSAAFNTFVGEEGDGGLRLFADVVATWKVTRAFSLAATADVGRQARSGQEAALWYAAGFNARVQLTEPVALAARVEAYRDRDGVISGTAQTLASGTLTLEMKPAEHLVLKLEARHDTSTAEVFTARATGVEGVPTFKDSETLIVLGAVAYF</sequence>
<dbReference type="STRING" id="1297742.A176_006837"/>
<keyword evidence="2" id="KW-1185">Reference proteome</keyword>
<evidence type="ECO:0000313" key="1">
    <source>
        <dbReference type="EMBL" id="AKQ69925.1"/>
    </source>
</evidence>
<name>A0A0H4X8N1_9BACT</name>
<proteinExistence type="predicted"/>
<accession>A0A0H4X8N1</accession>
<dbReference type="AlphaFoldDB" id="A0A0H4X8N1"/>
<dbReference type="eggNOG" id="ENOG502Z88H">
    <property type="taxonomic scope" value="Bacteria"/>
</dbReference>
<dbReference type="SUPFAM" id="SSF56935">
    <property type="entry name" value="Porins"/>
    <property type="match status" value="1"/>
</dbReference>
<dbReference type="EMBL" id="CP012109">
    <property type="protein sequence ID" value="AKQ69925.1"/>
    <property type="molecule type" value="Genomic_DNA"/>
</dbReference>
<dbReference type="Pfam" id="PF07642">
    <property type="entry name" value="BBP2"/>
    <property type="match status" value="1"/>
</dbReference>
<evidence type="ECO:0000313" key="2">
    <source>
        <dbReference type="Proteomes" id="UP000009026"/>
    </source>
</evidence>
<dbReference type="PATRIC" id="fig|1297742.4.peg.6935"/>